<dbReference type="EMBL" id="EF103333">
    <property type="protein sequence ID" value="ABO26591.1"/>
    <property type="molecule type" value="mRNA"/>
</dbReference>
<dbReference type="AlphaFoldDB" id="B6RAY9"/>
<protein>
    <submittedName>
        <fullName evidence="2">Putative perlucin 2</fullName>
    </submittedName>
</protein>
<keyword evidence="1" id="KW-0732">Signal</keyword>
<accession>B6RAY9</accession>
<proteinExistence type="evidence at transcript level"/>
<sequence length="196" mass="22411">MMKFLIVALVAMTAVIADNHHDYPDPSKFADWLKDVQKSHEFADMTPDDKLLYSQLIQAAEQGSAALTTFIDSQTFDKIVGLIDHLDDDDIPHFEAYLAYHLHGTITKRQSDSDLFSFLRDLHLMHKIEDDLSHQDMQVFLEIMYAAEHNNLTQYIANKGYGPVLDLMSQIDKDESHGFDMLIMRHLEHEASTAST</sequence>
<reference evidence="2" key="1">
    <citation type="submission" date="2006-10" db="EMBL/GenBank/DDBJ databases">
        <title>Novel gene discovery from Haliotis discus discus by normalized cDNA library analysis.</title>
        <authorList>
            <person name="Lee J."/>
            <person name="Kang H.-S."/>
            <person name="Wang N."/>
        </authorList>
    </citation>
    <scope>NUCLEOTIDE SEQUENCE</scope>
</reference>
<organism evidence="2">
    <name type="scientific">Haliotis discus discus</name>
    <name type="common">disc abalone</name>
    <dbReference type="NCBI Taxonomy" id="91233"/>
    <lineage>
        <taxon>Eukaryota</taxon>
        <taxon>Metazoa</taxon>
        <taxon>Spiralia</taxon>
        <taxon>Lophotrochozoa</taxon>
        <taxon>Mollusca</taxon>
        <taxon>Gastropoda</taxon>
        <taxon>Vetigastropoda</taxon>
        <taxon>Lepetellida</taxon>
        <taxon>Haliotoidea</taxon>
        <taxon>Haliotidae</taxon>
        <taxon>Haliotis</taxon>
    </lineage>
</organism>
<feature type="signal peptide" evidence="1">
    <location>
        <begin position="1"/>
        <end position="17"/>
    </location>
</feature>
<evidence type="ECO:0000313" key="2">
    <source>
        <dbReference type="EMBL" id="ABO26591.1"/>
    </source>
</evidence>
<evidence type="ECO:0000256" key="1">
    <source>
        <dbReference type="SAM" id="SignalP"/>
    </source>
</evidence>
<name>B6RAY9_HALDI</name>
<feature type="chain" id="PRO_5002848836" evidence="1">
    <location>
        <begin position="18"/>
        <end position="196"/>
    </location>
</feature>